<organism evidence="1 2">
    <name type="scientific">Albimonas pacifica</name>
    <dbReference type="NCBI Taxonomy" id="1114924"/>
    <lineage>
        <taxon>Bacteria</taxon>
        <taxon>Pseudomonadati</taxon>
        <taxon>Pseudomonadota</taxon>
        <taxon>Alphaproteobacteria</taxon>
        <taxon>Rhodobacterales</taxon>
        <taxon>Paracoccaceae</taxon>
        <taxon>Albimonas</taxon>
    </lineage>
</organism>
<dbReference type="STRING" id="1114924.SAMN05216258_104358"/>
<evidence type="ECO:0000313" key="2">
    <source>
        <dbReference type="Proteomes" id="UP000199377"/>
    </source>
</evidence>
<keyword evidence="2" id="KW-1185">Reference proteome</keyword>
<reference evidence="1 2" key="1">
    <citation type="submission" date="2016-10" db="EMBL/GenBank/DDBJ databases">
        <authorList>
            <person name="de Groot N.N."/>
        </authorList>
    </citation>
    <scope>NUCLEOTIDE SEQUENCE [LARGE SCALE GENOMIC DNA]</scope>
    <source>
        <strain evidence="1 2">CGMCC 1.11030</strain>
    </source>
</reference>
<protein>
    <submittedName>
        <fullName evidence="1">ABC transporter, phosphonate, substrate-binding protein</fullName>
    </submittedName>
</protein>
<dbReference type="Pfam" id="PF12974">
    <property type="entry name" value="Phosphonate-bd"/>
    <property type="match status" value="1"/>
</dbReference>
<dbReference type="Proteomes" id="UP000199377">
    <property type="component" value="Unassembled WGS sequence"/>
</dbReference>
<accession>A0A1I3FLG1</accession>
<dbReference type="OrthoDB" id="7353682at2"/>
<proteinExistence type="predicted"/>
<dbReference type="EMBL" id="FOQH01000004">
    <property type="protein sequence ID" value="SFI11987.1"/>
    <property type="molecule type" value="Genomic_DNA"/>
</dbReference>
<evidence type="ECO:0000313" key="1">
    <source>
        <dbReference type="EMBL" id="SFI11987.1"/>
    </source>
</evidence>
<sequence length="257" mass="26535">MTAAAALPLFDWPELREATDGLWAAVSQQLEKAGIEAPPLDRERRPEALWADPSLLLSQVDAQAHVAGAAAATRLICAPVYDAEGCGAGRVAAVFLVPRAQADRGGAPGLAALSGEPFAVAAGSLCGEPALVDALGRAAVGELVACPDARAAIRALAEGRARGAAVDALSWALARTHEPAAAELTAIGWSDPLPAPPFVTSALTETGTRARLRAALVEALVDPATEPFRRALHLARIVAFADPDYDPARRLATLARL</sequence>
<dbReference type="AlphaFoldDB" id="A0A1I3FLG1"/>
<name>A0A1I3FLG1_9RHOB</name>
<dbReference type="RefSeq" id="WP_143103299.1">
    <property type="nucleotide sequence ID" value="NZ_FOQH01000004.1"/>
</dbReference>
<gene>
    <name evidence="1" type="ORF">SAMN05216258_104358</name>
</gene>